<proteinExistence type="inferred from homology"/>
<dbReference type="InterPro" id="IPR018044">
    <property type="entry name" value="Peptidase_S11"/>
</dbReference>
<evidence type="ECO:0000313" key="16">
    <source>
        <dbReference type="EMBL" id="MDT0619108.1"/>
    </source>
</evidence>
<evidence type="ECO:0000256" key="13">
    <source>
        <dbReference type="RuleBase" id="RU004016"/>
    </source>
</evidence>
<evidence type="ECO:0000256" key="11">
    <source>
        <dbReference type="ARBA" id="ARBA00023316"/>
    </source>
</evidence>
<dbReference type="Pfam" id="PF07943">
    <property type="entry name" value="PBP5_C"/>
    <property type="match status" value="1"/>
</dbReference>
<accession>A0ABU3BCX9</accession>
<evidence type="ECO:0000259" key="15">
    <source>
        <dbReference type="SMART" id="SM00936"/>
    </source>
</evidence>
<dbReference type="InterPro" id="IPR015956">
    <property type="entry name" value="Peniciliin-bd_prot_C_sf"/>
</dbReference>
<evidence type="ECO:0000256" key="5">
    <source>
        <dbReference type="ARBA" id="ARBA00022645"/>
    </source>
</evidence>
<comment type="catalytic activity">
    <reaction evidence="12">
        <text>Preferential cleavage: (Ac)2-L-Lys-D-Ala-|-D-Ala. Also transpeptidation of peptidyl-alanyl moieties that are N-acyl substituents of D-alanine.</text>
        <dbReference type="EC" id="3.4.16.4"/>
    </reaction>
</comment>
<evidence type="ECO:0000256" key="14">
    <source>
        <dbReference type="SAM" id="SignalP"/>
    </source>
</evidence>
<dbReference type="Gene3D" id="3.40.710.10">
    <property type="entry name" value="DD-peptidase/beta-lactamase superfamily"/>
    <property type="match status" value="1"/>
</dbReference>
<protein>
    <recommendedName>
        <fullName evidence="4">serine-type D-Ala-D-Ala carboxypeptidase</fullName>
        <ecNumber evidence="4">3.4.16.4</ecNumber>
    </recommendedName>
</protein>
<evidence type="ECO:0000256" key="10">
    <source>
        <dbReference type="ARBA" id="ARBA00022984"/>
    </source>
</evidence>
<evidence type="ECO:0000256" key="9">
    <source>
        <dbReference type="ARBA" id="ARBA00022960"/>
    </source>
</evidence>
<comment type="similarity">
    <text evidence="3 13">Belongs to the peptidase S11 family.</text>
</comment>
<keyword evidence="17" id="KW-1185">Reference proteome</keyword>
<dbReference type="RefSeq" id="WP_311659425.1">
    <property type="nucleotide sequence ID" value="NZ_JAVRHY010000010.1"/>
</dbReference>
<dbReference type="InterPro" id="IPR012907">
    <property type="entry name" value="Peptidase_S11_C"/>
</dbReference>
<keyword evidence="10" id="KW-0573">Peptidoglycan synthesis</keyword>
<evidence type="ECO:0000256" key="2">
    <source>
        <dbReference type="ARBA" id="ARBA00004752"/>
    </source>
</evidence>
<dbReference type="SMART" id="SM00936">
    <property type="entry name" value="PBP5_C"/>
    <property type="match status" value="1"/>
</dbReference>
<feature type="domain" description="Peptidase S11 D-Ala-D-Ala carboxypeptidase A C-terminal" evidence="15">
    <location>
        <begin position="276"/>
        <end position="366"/>
    </location>
</feature>
<dbReference type="Gene3D" id="2.60.410.10">
    <property type="entry name" value="D-Ala-D-Ala carboxypeptidase, C-terminal domain"/>
    <property type="match status" value="1"/>
</dbReference>
<comment type="caution">
    <text evidence="16">The sequence shown here is derived from an EMBL/GenBank/DDBJ whole genome shotgun (WGS) entry which is preliminary data.</text>
</comment>
<evidence type="ECO:0000313" key="17">
    <source>
        <dbReference type="Proteomes" id="UP001259982"/>
    </source>
</evidence>
<comment type="pathway">
    <text evidence="2">Cell wall biogenesis; peptidoglycan biosynthesis.</text>
</comment>
<feature type="chain" id="PRO_5045292048" description="serine-type D-Ala-D-Ala carboxypeptidase" evidence="14">
    <location>
        <begin position="26"/>
        <end position="382"/>
    </location>
</feature>
<dbReference type="Pfam" id="PF00768">
    <property type="entry name" value="Peptidase_S11"/>
    <property type="match status" value="1"/>
</dbReference>
<dbReference type="InterPro" id="IPR037167">
    <property type="entry name" value="Peptidase_S11_C_sf"/>
</dbReference>
<keyword evidence="9" id="KW-0133">Cell shape</keyword>
<dbReference type="PRINTS" id="PR00725">
    <property type="entry name" value="DADACBPTASE1"/>
</dbReference>
<evidence type="ECO:0000256" key="1">
    <source>
        <dbReference type="ARBA" id="ARBA00003217"/>
    </source>
</evidence>
<dbReference type="InterPro" id="IPR012338">
    <property type="entry name" value="Beta-lactam/transpept-like"/>
</dbReference>
<organism evidence="16 17">
    <name type="scientific">Spectribacter acetivorans</name>
    <dbReference type="NCBI Taxonomy" id="3075603"/>
    <lineage>
        <taxon>Bacteria</taxon>
        <taxon>Pseudomonadati</taxon>
        <taxon>Pseudomonadota</taxon>
        <taxon>Gammaproteobacteria</taxon>
        <taxon>Salinisphaerales</taxon>
        <taxon>Salinisphaeraceae</taxon>
        <taxon>Spectribacter</taxon>
    </lineage>
</organism>
<dbReference type="SUPFAM" id="SSF69189">
    <property type="entry name" value="Penicillin-binding protein associated domain"/>
    <property type="match status" value="1"/>
</dbReference>
<evidence type="ECO:0000256" key="8">
    <source>
        <dbReference type="ARBA" id="ARBA00022801"/>
    </source>
</evidence>
<reference evidence="16 17" key="1">
    <citation type="submission" date="2023-09" db="EMBL/GenBank/DDBJ databases">
        <authorList>
            <person name="Rey-Velasco X."/>
        </authorList>
    </citation>
    <scope>NUCLEOTIDE SEQUENCE [LARGE SCALE GENOMIC DNA]</scope>
    <source>
        <strain evidence="16 17">P385</strain>
    </source>
</reference>
<evidence type="ECO:0000256" key="7">
    <source>
        <dbReference type="ARBA" id="ARBA00022729"/>
    </source>
</evidence>
<name>A0ABU3BCX9_9GAMM</name>
<dbReference type="InterPro" id="IPR001967">
    <property type="entry name" value="Peptidase_S11_N"/>
</dbReference>
<evidence type="ECO:0000256" key="6">
    <source>
        <dbReference type="ARBA" id="ARBA00022670"/>
    </source>
</evidence>
<comment type="function">
    <text evidence="1">Removes C-terminal D-alanyl residues from sugar-peptide cell wall precursors.</text>
</comment>
<keyword evidence="11" id="KW-0961">Cell wall biogenesis/degradation</keyword>
<feature type="signal peptide" evidence="14">
    <location>
        <begin position="1"/>
        <end position="25"/>
    </location>
</feature>
<keyword evidence="5 16" id="KW-0121">Carboxypeptidase</keyword>
<gene>
    <name evidence="16" type="ORF">RM531_11540</name>
</gene>
<dbReference type="GO" id="GO:0004180">
    <property type="term" value="F:carboxypeptidase activity"/>
    <property type="evidence" value="ECO:0007669"/>
    <property type="project" value="UniProtKB-KW"/>
</dbReference>
<dbReference type="EMBL" id="JAVRHY010000010">
    <property type="protein sequence ID" value="MDT0619108.1"/>
    <property type="molecule type" value="Genomic_DNA"/>
</dbReference>
<keyword evidence="6" id="KW-0645">Protease</keyword>
<sequence>MIYRRRTLFIALTLLLGLLGAPAQALSLPEPPSVPAKAYILLDHDSGQLLASANPDQPVEPASITKLMTAYILFDEIKSGNLALDDQVTVSEQAWRMGGSKMFIEVGKQIPVADLLQGMIIISGNDATLALAEHVAGSEESFAGYMNQYASDLGLTNSHFVNVTGWPAENHYMSARDIATLAGAMIRDFPDLYERFYQQKEFTWNDIKQYNRNSLLWTDPSVDGVKTGHTESAGYCLAASAEREGMRLISVVTGTSSNNARKSASSALLNYGFRFYETYKLFDADKPITEIRVWKGDRDLLPVDAGGPVYVTAPRGGRDKLATTAEVTRNLVAPVEKGRELGTLNITFNGEPLHKRPLYAGADVGAGGFFQSLIDEFWLLFE</sequence>
<keyword evidence="8 16" id="KW-0378">Hydrolase</keyword>
<dbReference type="Proteomes" id="UP001259982">
    <property type="component" value="Unassembled WGS sequence"/>
</dbReference>
<dbReference type="PANTHER" id="PTHR21581:SF6">
    <property type="entry name" value="TRAFFICKING PROTEIN PARTICLE COMPLEX SUBUNIT 12"/>
    <property type="match status" value="1"/>
</dbReference>
<dbReference type="PANTHER" id="PTHR21581">
    <property type="entry name" value="D-ALANYL-D-ALANINE CARBOXYPEPTIDASE"/>
    <property type="match status" value="1"/>
</dbReference>
<evidence type="ECO:0000256" key="3">
    <source>
        <dbReference type="ARBA" id="ARBA00007164"/>
    </source>
</evidence>
<dbReference type="EC" id="3.4.16.4" evidence="4"/>
<dbReference type="SUPFAM" id="SSF56601">
    <property type="entry name" value="beta-lactamase/transpeptidase-like"/>
    <property type="match status" value="1"/>
</dbReference>
<evidence type="ECO:0000256" key="4">
    <source>
        <dbReference type="ARBA" id="ARBA00012448"/>
    </source>
</evidence>
<evidence type="ECO:0000256" key="12">
    <source>
        <dbReference type="ARBA" id="ARBA00034000"/>
    </source>
</evidence>
<keyword evidence="7 14" id="KW-0732">Signal</keyword>